<gene>
    <name evidence="1" type="ORF">JHC10_00710</name>
    <name evidence="2" type="ORF">JHC11_12830</name>
</gene>
<name>A0A8I1GF38_9GAMM</name>
<evidence type="ECO:0000313" key="4">
    <source>
        <dbReference type="Proteomes" id="UP000655994"/>
    </source>
</evidence>
<reference evidence="2 4" key="1">
    <citation type="submission" date="2020-09" db="EMBL/GenBank/DDBJ databases">
        <title>Draft Genomes of Bacterial Isolates from North Pond Shallow Sediments.</title>
        <authorList>
            <person name="Kiel Reese B."/>
            <person name="Mullis M."/>
            <person name="Weisend R.E."/>
        </authorList>
    </citation>
    <scope>NUCLEOTIDE SEQUENCE</scope>
    <source>
        <strain evidence="2">KJE-2</strain>
        <strain evidence="1 4">KJE-3</strain>
    </source>
</reference>
<protein>
    <submittedName>
        <fullName evidence="2">Uncharacterized protein</fullName>
    </submittedName>
</protein>
<comment type="caution">
    <text evidence="2">The sequence shown here is derived from an EMBL/GenBank/DDBJ whole genome shotgun (WGS) entry which is preliminary data.</text>
</comment>
<proteinExistence type="predicted"/>
<evidence type="ECO:0000313" key="3">
    <source>
        <dbReference type="Proteomes" id="UP000621390"/>
    </source>
</evidence>
<evidence type="ECO:0000313" key="2">
    <source>
        <dbReference type="EMBL" id="MBJ7316873.1"/>
    </source>
</evidence>
<dbReference type="EMBL" id="JAEMOP010000009">
    <property type="protein sequence ID" value="MBJ7316873.1"/>
    <property type="molecule type" value="Genomic_DNA"/>
</dbReference>
<dbReference type="EMBL" id="JAEMOS010000002">
    <property type="protein sequence ID" value="MBJ7265453.1"/>
    <property type="molecule type" value="Genomic_DNA"/>
</dbReference>
<organism evidence="2 3">
    <name type="scientific">Idiomarina abyssalis</name>
    <dbReference type="NCBI Taxonomy" id="86102"/>
    <lineage>
        <taxon>Bacteria</taxon>
        <taxon>Pseudomonadati</taxon>
        <taxon>Pseudomonadota</taxon>
        <taxon>Gammaproteobacteria</taxon>
        <taxon>Alteromonadales</taxon>
        <taxon>Idiomarinaceae</taxon>
        <taxon>Idiomarina</taxon>
    </lineage>
</organism>
<keyword evidence="4" id="KW-1185">Reference proteome</keyword>
<dbReference type="AlphaFoldDB" id="A0A8I1GF38"/>
<dbReference type="Proteomes" id="UP000621390">
    <property type="component" value="Unassembled WGS sequence"/>
</dbReference>
<dbReference type="Proteomes" id="UP000655994">
    <property type="component" value="Unassembled WGS sequence"/>
</dbReference>
<evidence type="ECO:0000313" key="1">
    <source>
        <dbReference type="EMBL" id="MBJ7265453.1"/>
    </source>
</evidence>
<accession>A0A8I1GF38</accession>
<dbReference type="RefSeq" id="WP_199493236.1">
    <property type="nucleotide sequence ID" value="NZ_JAEMOP010000009.1"/>
</dbReference>
<sequence>MSTVDHELNAMEKAAIKAAQPVPESWMPYYFERLDNGVLVKGSETTLYRSGPRKGEIKFLPKMTPKTVVVTREMSAKFE</sequence>